<dbReference type="EMBL" id="KV875103">
    <property type="protein sequence ID" value="OIW24729.1"/>
    <property type="molecule type" value="Genomic_DNA"/>
</dbReference>
<keyword evidence="3" id="KW-1185">Reference proteome</keyword>
<dbReference type="AlphaFoldDB" id="A0A1J7IUE0"/>
<dbReference type="InterPro" id="IPR006461">
    <property type="entry name" value="PLAC_motif_containing"/>
</dbReference>
<protein>
    <recommendedName>
        <fullName evidence="4">PLAC8-domain-containing protein</fullName>
    </recommendedName>
</protein>
<dbReference type="InParanoid" id="A0A1J7IUE0"/>
<evidence type="ECO:0000313" key="3">
    <source>
        <dbReference type="Proteomes" id="UP000182658"/>
    </source>
</evidence>
<organism evidence="2 3">
    <name type="scientific">Coniochaeta ligniaria NRRL 30616</name>
    <dbReference type="NCBI Taxonomy" id="1408157"/>
    <lineage>
        <taxon>Eukaryota</taxon>
        <taxon>Fungi</taxon>
        <taxon>Dikarya</taxon>
        <taxon>Ascomycota</taxon>
        <taxon>Pezizomycotina</taxon>
        <taxon>Sordariomycetes</taxon>
        <taxon>Sordariomycetidae</taxon>
        <taxon>Coniochaetales</taxon>
        <taxon>Coniochaetaceae</taxon>
        <taxon>Coniochaeta</taxon>
    </lineage>
</organism>
<feature type="chain" id="PRO_5012385379" description="PLAC8-domain-containing protein" evidence="1">
    <location>
        <begin position="27"/>
        <end position="142"/>
    </location>
</feature>
<evidence type="ECO:0000256" key="1">
    <source>
        <dbReference type="SAM" id="SignalP"/>
    </source>
</evidence>
<feature type="signal peptide" evidence="1">
    <location>
        <begin position="1"/>
        <end position="26"/>
    </location>
</feature>
<evidence type="ECO:0008006" key="4">
    <source>
        <dbReference type="Google" id="ProtNLM"/>
    </source>
</evidence>
<keyword evidence="1" id="KW-0732">Signal</keyword>
<reference evidence="2 3" key="1">
    <citation type="submission" date="2016-10" db="EMBL/GenBank/DDBJ databases">
        <title>Draft genome sequence of Coniochaeta ligniaria NRRL30616, a lignocellulolytic fungus for bioabatement of inhibitors in plant biomass hydrolysates.</title>
        <authorList>
            <consortium name="DOE Joint Genome Institute"/>
            <person name="Jimenez D.J."/>
            <person name="Hector R.E."/>
            <person name="Riley R."/>
            <person name="Sun H."/>
            <person name="Grigoriev I.V."/>
            <person name="Van Elsas J.D."/>
            <person name="Nichols N.N."/>
        </authorList>
    </citation>
    <scope>NUCLEOTIDE SEQUENCE [LARGE SCALE GENOMIC DNA]</scope>
    <source>
        <strain evidence="2 3">NRRL 30616</strain>
    </source>
</reference>
<dbReference type="Proteomes" id="UP000182658">
    <property type="component" value="Unassembled WGS sequence"/>
</dbReference>
<name>A0A1J7IUE0_9PEZI</name>
<accession>A0A1J7IUE0</accession>
<gene>
    <name evidence="2" type="ORF">CONLIGDRAFT_648854</name>
</gene>
<proteinExistence type="predicted"/>
<dbReference type="OrthoDB" id="1045822at2759"/>
<evidence type="ECO:0000313" key="2">
    <source>
        <dbReference type="EMBL" id="OIW24729.1"/>
    </source>
</evidence>
<sequence>MAIQPLQLQRPLFLSMLLSLHPDIQAWIMDKSSARTKPASRTPATGTPNAATPGAWATVRWKWLATGGSYTSANEWFDDSLGMLQRNRVRETYNINGGGCGDCCVSFWCPCCGLLQQANEVEERQSMLDKSGYRPQGGMRMQ</sequence>
<dbReference type="STRING" id="1408157.A0A1J7IUE0"/>
<dbReference type="Pfam" id="PF04749">
    <property type="entry name" value="PLAC8"/>
    <property type="match status" value="1"/>
</dbReference>